<evidence type="ECO:0000313" key="1">
    <source>
        <dbReference type="EMBL" id="KAH3871352.1"/>
    </source>
</evidence>
<dbReference type="Proteomes" id="UP000828390">
    <property type="component" value="Unassembled WGS sequence"/>
</dbReference>
<evidence type="ECO:0000313" key="2">
    <source>
        <dbReference type="Proteomes" id="UP000828390"/>
    </source>
</evidence>
<accession>A0A9D4RM36</accession>
<dbReference type="EMBL" id="JAIWYP010000002">
    <property type="protein sequence ID" value="KAH3871352.1"/>
    <property type="molecule type" value="Genomic_DNA"/>
</dbReference>
<organism evidence="1 2">
    <name type="scientific">Dreissena polymorpha</name>
    <name type="common">Zebra mussel</name>
    <name type="synonym">Mytilus polymorpha</name>
    <dbReference type="NCBI Taxonomy" id="45954"/>
    <lineage>
        <taxon>Eukaryota</taxon>
        <taxon>Metazoa</taxon>
        <taxon>Spiralia</taxon>
        <taxon>Lophotrochozoa</taxon>
        <taxon>Mollusca</taxon>
        <taxon>Bivalvia</taxon>
        <taxon>Autobranchia</taxon>
        <taxon>Heteroconchia</taxon>
        <taxon>Euheterodonta</taxon>
        <taxon>Imparidentia</taxon>
        <taxon>Neoheterodontei</taxon>
        <taxon>Myida</taxon>
        <taxon>Dreissenoidea</taxon>
        <taxon>Dreissenidae</taxon>
        <taxon>Dreissena</taxon>
    </lineage>
</organism>
<dbReference type="AlphaFoldDB" id="A0A9D4RM36"/>
<name>A0A9D4RM36_DREPO</name>
<reference evidence="1" key="1">
    <citation type="journal article" date="2019" name="bioRxiv">
        <title>The Genome of the Zebra Mussel, Dreissena polymorpha: A Resource for Invasive Species Research.</title>
        <authorList>
            <person name="McCartney M.A."/>
            <person name="Auch B."/>
            <person name="Kono T."/>
            <person name="Mallez S."/>
            <person name="Zhang Y."/>
            <person name="Obille A."/>
            <person name="Becker A."/>
            <person name="Abrahante J.E."/>
            <person name="Garbe J."/>
            <person name="Badalamenti J.P."/>
            <person name="Herman A."/>
            <person name="Mangelson H."/>
            <person name="Liachko I."/>
            <person name="Sullivan S."/>
            <person name="Sone E.D."/>
            <person name="Koren S."/>
            <person name="Silverstein K.A.T."/>
            <person name="Beckman K.B."/>
            <person name="Gohl D.M."/>
        </authorList>
    </citation>
    <scope>NUCLEOTIDE SEQUENCE</scope>
    <source>
        <strain evidence="1">Duluth1</strain>
        <tissue evidence="1">Whole animal</tissue>
    </source>
</reference>
<sequence>MKLRTERKHVPGHVVAGADGEIWQVSVHVAVDRVLFQALLELRIAAFEQTLAFIGVTATLEIFTSKKRLAFVDGVEVEDLLPVHVRTDTLCVQNAWNGKGFSSAFKVARIFLVSTPIILNYADIYIFEIM</sequence>
<keyword evidence="2" id="KW-1185">Reference proteome</keyword>
<protein>
    <submittedName>
        <fullName evidence="1">Uncharacterized protein</fullName>
    </submittedName>
</protein>
<comment type="caution">
    <text evidence="1">The sequence shown here is derived from an EMBL/GenBank/DDBJ whole genome shotgun (WGS) entry which is preliminary data.</text>
</comment>
<gene>
    <name evidence="1" type="ORF">DPMN_034551</name>
</gene>
<proteinExistence type="predicted"/>
<reference evidence="1" key="2">
    <citation type="submission" date="2020-11" db="EMBL/GenBank/DDBJ databases">
        <authorList>
            <person name="McCartney M.A."/>
            <person name="Auch B."/>
            <person name="Kono T."/>
            <person name="Mallez S."/>
            <person name="Becker A."/>
            <person name="Gohl D.M."/>
            <person name="Silverstein K.A.T."/>
            <person name="Koren S."/>
            <person name="Bechman K.B."/>
            <person name="Herman A."/>
            <person name="Abrahante J.E."/>
            <person name="Garbe J."/>
        </authorList>
    </citation>
    <scope>NUCLEOTIDE SEQUENCE</scope>
    <source>
        <strain evidence="1">Duluth1</strain>
        <tissue evidence="1">Whole animal</tissue>
    </source>
</reference>